<dbReference type="Proteomes" id="UP000683360">
    <property type="component" value="Unassembled WGS sequence"/>
</dbReference>
<dbReference type="InterPro" id="IPR049547">
    <property type="entry name" value="WDR93_beta-prop"/>
</dbReference>
<sequence length="741" mass="84653">MPVYIRKNVNFTPPSLDRIPLEDEDDYITDPDQLKDPLPQPYRMIDKVLGQLVEEVWDIVESRENERLEEGRKVRPPRHENTKSLEYLRKCGCMTDSGDGLYMFIGHSKGIIVIDANTQEKVTLWEEDRVDLQYIRAHIIAPNVYLLVSIDDMGFSRLHAFSGDKLYLLKHLNEHQMPLSTRQSSRTSLQLIDKNNAVEIKPKIFLNFCHYPESRDIWLEIHKLPRESWVTELDNIKAKLQKKEEPKQEVKEVKEEESTETAEPVEGTDGEKSESQSQIQQSQLSQSIPNLPTKSFKRSNEDTAGVKFSQPSLVFKLKQPPQVSGNLSSSVYSTCQKVDSGEVIGTGQNHVLSTTQIELRKEVFDHLHENLLEYAPKDDTVDNIQDVNFHFLNAGKMIPLGLENPANLTIPTTVAVWWKDSTHVMHYSLLKTPGKDETKPDMVWPFTAKITSSAVSDETSLMIIGLVDGNIVLWDRYLGIQRGVINISDNSCIDTLLFLDPSICPQEMTEYPPYSTRTTSYLLVLCRNGAMYAVLMGAGGTQAEPICLSPQIEESGEQFSKVETVRGLPDLILTVLQNGNVQIRDVLQGKVLCEMKVPDTHEIMSPWDPVVAIGNTGQTLYLRVIEREPTETDETTTDASTPQGTVLVYPLNTFNTLETFFNRKRDSIPLSVHTTVDKRVDALMKERIAMQAFRKDRMQERWNCFKEEIWTILQYKEQAARKAEEREVYEYQHVRVFDVKS</sequence>
<name>A0A8S3R6Q6_MYTED</name>
<comment type="caution">
    <text evidence="2">The sequence shown here is derived from an EMBL/GenBank/DDBJ whole genome shotgun (WGS) entry which is preliminary data.</text>
</comment>
<evidence type="ECO:0000313" key="2">
    <source>
        <dbReference type="EMBL" id="CAG2203755.1"/>
    </source>
</evidence>
<gene>
    <name evidence="2" type="ORF">MEDL_18262</name>
</gene>
<dbReference type="SUPFAM" id="SSF50998">
    <property type="entry name" value="Quinoprotein alcohol dehydrogenase-like"/>
    <property type="match status" value="1"/>
</dbReference>
<feature type="compositionally biased region" description="Basic and acidic residues" evidence="1">
    <location>
        <begin position="242"/>
        <end position="256"/>
    </location>
</feature>
<organism evidence="2 3">
    <name type="scientific">Mytilus edulis</name>
    <name type="common">Blue mussel</name>
    <dbReference type="NCBI Taxonomy" id="6550"/>
    <lineage>
        <taxon>Eukaryota</taxon>
        <taxon>Metazoa</taxon>
        <taxon>Spiralia</taxon>
        <taxon>Lophotrochozoa</taxon>
        <taxon>Mollusca</taxon>
        <taxon>Bivalvia</taxon>
        <taxon>Autobranchia</taxon>
        <taxon>Pteriomorphia</taxon>
        <taxon>Mytilida</taxon>
        <taxon>Mytiloidea</taxon>
        <taxon>Mytilidae</taxon>
        <taxon>Mytilinae</taxon>
        <taxon>Mytilus</taxon>
    </lineage>
</organism>
<dbReference type="InterPro" id="IPR011047">
    <property type="entry name" value="Quinoprotein_ADH-like_sf"/>
</dbReference>
<feature type="compositionally biased region" description="Low complexity" evidence="1">
    <location>
        <begin position="275"/>
        <end position="287"/>
    </location>
</feature>
<reference evidence="2" key="1">
    <citation type="submission" date="2021-03" db="EMBL/GenBank/DDBJ databases">
        <authorList>
            <person name="Bekaert M."/>
        </authorList>
    </citation>
    <scope>NUCLEOTIDE SEQUENCE</scope>
</reference>
<accession>A0A8S3R6Q6</accession>
<evidence type="ECO:0008006" key="4">
    <source>
        <dbReference type="Google" id="ProtNLM"/>
    </source>
</evidence>
<dbReference type="InterPro" id="IPR006885">
    <property type="entry name" value="NADH_UbQ_FeS_4_mit-like"/>
</dbReference>
<dbReference type="PANTHER" id="PTHR12219">
    <property type="entry name" value="NADH-UBIQUINONE OXIDOREDUCTASE"/>
    <property type="match status" value="1"/>
</dbReference>
<dbReference type="PANTHER" id="PTHR12219:SF17">
    <property type="entry name" value="WD REPEAT-CONTAINING PROTEIN 93"/>
    <property type="match status" value="1"/>
</dbReference>
<dbReference type="EMBL" id="CAJPWZ010000931">
    <property type="protein sequence ID" value="CAG2203755.1"/>
    <property type="molecule type" value="Genomic_DNA"/>
</dbReference>
<dbReference type="Pfam" id="PF21030">
    <property type="entry name" value="WDR93"/>
    <property type="match status" value="1"/>
</dbReference>
<evidence type="ECO:0000256" key="1">
    <source>
        <dbReference type="SAM" id="MobiDB-lite"/>
    </source>
</evidence>
<keyword evidence="3" id="KW-1185">Reference proteome</keyword>
<protein>
    <recommendedName>
        <fullName evidence="4">WD repeat-containing protein 93</fullName>
    </recommendedName>
</protein>
<dbReference type="OrthoDB" id="547231at2759"/>
<dbReference type="AlphaFoldDB" id="A0A8S3R6Q6"/>
<evidence type="ECO:0000313" key="3">
    <source>
        <dbReference type="Proteomes" id="UP000683360"/>
    </source>
</evidence>
<proteinExistence type="predicted"/>
<feature type="region of interest" description="Disordered" evidence="1">
    <location>
        <begin position="242"/>
        <end position="302"/>
    </location>
</feature>
<dbReference type="GO" id="GO:0022900">
    <property type="term" value="P:electron transport chain"/>
    <property type="evidence" value="ECO:0007669"/>
    <property type="project" value="InterPro"/>
</dbReference>